<dbReference type="PANTHER" id="PTHR47372">
    <property type="entry name" value="DAUER UP-REGULATED-RELATED"/>
    <property type="match status" value="1"/>
</dbReference>
<evidence type="ECO:0000313" key="3">
    <source>
        <dbReference type="EMBL" id="GMG74264.1"/>
    </source>
</evidence>
<feature type="region of interest" description="Disordered" evidence="1">
    <location>
        <begin position="256"/>
        <end position="414"/>
    </location>
</feature>
<keyword evidence="2" id="KW-1133">Transmembrane helix</keyword>
<dbReference type="PANTHER" id="PTHR47372:SF5">
    <property type="entry name" value="LATE EMBRYOGENESIS ABUNDANT PROTEIN (LEA) FAMILY PROTEIN"/>
    <property type="match status" value="1"/>
</dbReference>
<dbReference type="Gene3D" id="3.40.10.10">
    <property type="entry name" value="DNA Methylphosphotriester Repair Domain"/>
    <property type="match status" value="1"/>
</dbReference>
<feature type="compositionally biased region" description="Low complexity" evidence="1">
    <location>
        <begin position="364"/>
        <end position="381"/>
    </location>
</feature>
<dbReference type="AlphaFoldDB" id="A0AAX6BKM3"/>
<evidence type="ECO:0008006" key="5">
    <source>
        <dbReference type="Google" id="ProtNLM"/>
    </source>
</evidence>
<feature type="transmembrane region" description="Helical" evidence="2">
    <location>
        <begin position="149"/>
        <end position="168"/>
    </location>
</feature>
<keyword evidence="2" id="KW-0812">Transmembrane</keyword>
<reference evidence="3" key="1">
    <citation type="journal article" date="2024" name="Appl Microbiol">
        <title>Effect of kuratsuki Bacillus and Priestia on Taste of Sake.</title>
        <authorList>
            <person name="Kobayashi K."/>
            <person name="Nishida H."/>
        </authorList>
    </citation>
    <scope>NUCLEOTIDE SEQUENCE</scope>
    <source>
        <strain evidence="3">B-12</strain>
    </source>
</reference>
<name>A0AAX6BKM3_PRIMG</name>
<protein>
    <recommendedName>
        <fullName evidence="5">Calcium-binding protein</fullName>
    </recommendedName>
</protein>
<evidence type="ECO:0000313" key="4">
    <source>
        <dbReference type="Proteomes" id="UP001165240"/>
    </source>
</evidence>
<accession>A0AAX6BKM3</accession>
<dbReference type="GeneID" id="48013337"/>
<organism evidence="3 4">
    <name type="scientific">Priestia megaterium</name>
    <name type="common">Bacillus megaterium</name>
    <dbReference type="NCBI Taxonomy" id="1404"/>
    <lineage>
        <taxon>Bacteria</taxon>
        <taxon>Bacillati</taxon>
        <taxon>Bacillota</taxon>
        <taxon>Bacilli</taxon>
        <taxon>Bacillales</taxon>
        <taxon>Bacillaceae</taxon>
        <taxon>Priestia</taxon>
    </lineage>
</organism>
<dbReference type="InterPro" id="IPR035451">
    <property type="entry name" value="Ada-like_dom_sf"/>
</dbReference>
<feature type="transmembrane region" description="Helical" evidence="2">
    <location>
        <begin position="214"/>
        <end position="232"/>
    </location>
</feature>
<evidence type="ECO:0000256" key="1">
    <source>
        <dbReference type="SAM" id="MobiDB-lite"/>
    </source>
</evidence>
<dbReference type="EMBL" id="BSYK01000001">
    <property type="protein sequence ID" value="GMG74264.1"/>
    <property type="molecule type" value="Genomic_DNA"/>
</dbReference>
<feature type="compositionally biased region" description="Basic and acidic residues" evidence="1">
    <location>
        <begin position="256"/>
        <end position="363"/>
    </location>
</feature>
<comment type="caution">
    <text evidence="3">The sequence shown here is derived from an EMBL/GenBank/DDBJ whole genome shotgun (WGS) entry which is preliminary data.</text>
</comment>
<keyword evidence="2" id="KW-0472">Membrane</keyword>
<dbReference type="SUPFAM" id="SSF57884">
    <property type="entry name" value="Ada DNA repair protein, N-terminal domain (N-Ada 10)"/>
    <property type="match status" value="1"/>
</dbReference>
<feature type="compositionally biased region" description="Polar residues" evidence="1">
    <location>
        <begin position="394"/>
        <end position="411"/>
    </location>
</feature>
<feature type="transmembrane region" description="Helical" evidence="2">
    <location>
        <begin position="174"/>
        <end position="193"/>
    </location>
</feature>
<evidence type="ECO:0000256" key="2">
    <source>
        <dbReference type="SAM" id="Phobius"/>
    </source>
</evidence>
<dbReference type="RefSeq" id="WP_226313299.1">
    <property type="nucleotide sequence ID" value="NZ_BSYK01000001.1"/>
</dbReference>
<proteinExistence type="predicted"/>
<dbReference type="Proteomes" id="UP001165240">
    <property type="component" value="Unassembled WGS sequence"/>
</dbReference>
<sequence length="448" mass="50491">MSKTRYKNQKESNEAIAKAYIENDYTNSQNKLLLVSKANYRKKSSNLCYSSVDDKGMNFYEFNNNAEQNLMLIERYEWADFSSVTIDHSIAKSVFTFVGHGENRDITIEVKGKEVEQVIRNHSSMEVNVVKRPVWTKVLGYRSQTTWKMFMASTVYTLILLFILNALLPASTHNFITGLSLFLFLLSIIGFLVGLIKPKWVLPKFKVKTRKRVLFSYLYLILSCLFIVGIFSDEESTSTPASTQVSSSQNSVTVASKKDVADSSKQKVEKNDSDKAVKEEKRQKAEEQAAKEEAKRKAEEQAAKEEAKQKAEEQAAKEKAEQKAQEQAAKEEAKQKAEEQAAKEKAEQKAQEQAAKEEAERKAQQQAASQQATTSSSTSSSGNYKPFENDPSDDQQSNMSCSGQIKGNKNSKIYHVPGGAYYDRTQDNIVWFCSEADAQAAGYRESQR</sequence>
<gene>
    <name evidence="3" type="ORF">ShirakiTB12_27320</name>
</gene>